<proteinExistence type="predicted"/>
<organism evidence="1 2">
    <name type="scientific">Pluteus cervinus</name>
    <dbReference type="NCBI Taxonomy" id="181527"/>
    <lineage>
        <taxon>Eukaryota</taxon>
        <taxon>Fungi</taxon>
        <taxon>Dikarya</taxon>
        <taxon>Basidiomycota</taxon>
        <taxon>Agaricomycotina</taxon>
        <taxon>Agaricomycetes</taxon>
        <taxon>Agaricomycetidae</taxon>
        <taxon>Agaricales</taxon>
        <taxon>Pluteineae</taxon>
        <taxon>Pluteaceae</taxon>
        <taxon>Pluteus</taxon>
    </lineage>
</organism>
<dbReference type="Proteomes" id="UP000308600">
    <property type="component" value="Unassembled WGS sequence"/>
</dbReference>
<gene>
    <name evidence="1" type="ORF">BDN72DRAFT_739597</name>
</gene>
<accession>A0ACD2ZZT2</accession>
<reference evidence="1 2" key="1">
    <citation type="journal article" date="2019" name="Nat. Ecol. Evol.">
        <title>Megaphylogeny resolves global patterns of mushroom evolution.</title>
        <authorList>
            <person name="Varga T."/>
            <person name="Krizsan K."/>
            <person name="Foldi C."/>
            <person name="Dima B."/>
            <person name="Sanchez-Garcia M."/>
            <person name="Sanchez-Ramirez S."/>
            <person name="Szollosi G.J."/>
            <person name="Szarkandi J.G."/>
            <person name="Papp V."/>
            <person name="Albert L."/>
            <person name="Andreopoulos W."/>
            <person name="Angelini C."/>
            <person name="Antonin V."/>
            <person name="Barry K.W."/>
            <person name="Bougher N.L."/>
            <person name="Buchanan P."/>
            <person name="Buyck B."/>
            <person name="Bense V."/>
            <person name="Catcheside P."/>
            <person name="Chovatia M."/>
            <person name="Cooper J."/>
            <person name="Damon W."/>
            <person name="Desjardin D."/>
            <person name="Finy P."/>
            <person name="Geml J."/>
            <person name="Haridas S."/>
            <person name="Hughes K."/>
            <person name="Justo A."/>
            <person name="Karasinski D."/>
            <person name="Kautmanova I."/>
            <person name="Kiss B."/>
            <person name="Kocsube S."/>
            <person name="Kotiranta H."/>
            <person name="LaButti K.M."/>
            <person name="Lechner B.E."/>
            <person name="Liimatainen K."/>
            <person name="Lipzen A."/>
            <person name="Lukacs Z."/>
            <person name="Mihaltcheva S."/>
            <person name="Morgado L.N."/>
            <person name="Niskanen T."/>
            <person name="Noordeloos M.E."/>
            <person name="Ohm R.A."/>
            <person name="Ortiz-Santana B."/>
            <person name="Ovrebo C."/>
            <person name="Racz N."/>
            <person name="Riley R."/>
            <person name="Savchenko A."/>
            <person name="Shiryaev A."/>
            <person name="Soop K."/>
            <person name="Spirin V."/>
            <person name="Szebenyi C."/>
            <person name="Tomsovsky M."/>
            <person name="Tulloss R.E."/>
            <person name="Uehling J."/>
            <person name="Grigoriev I.V."/>
            <person name="Vagvolgyi C."/>
            <person name="Papp T."/>
            <person name="Martin F.M."/>
            <person name="Miettinen O."/>
            <person name="Hibbett D.S."/>
            <person name="Nagy L.G."/>
        </authorList>
    </citation>
    <scope>NUCLEOTIDE SEQUENCE [LARGE SCALE GENOMIC DNA]</scope>
    <source>
        <strain evidence="1 2">NL-1719</strain>
    </source>
</reference>
<name>A0ACD2ZZT2_9AGAR</name>
<feature type="non-terminal residue" evidence="1">
    <location>
        <position position="1"/>
    </location>
</feature>
<keyword evidence="2" id="KW-1185">Reference proteome</keyword>
<evidence type="ECO:0000313" key="1">
    <source>
        <dbReference type="EMBL" id="TFK58147.1"/>
    </source>
</evidence>
<feature type="non-terminal residue" evidence="1">
    <location>
        <position position="233"/>
    </location>
</feature>
<evidence type="ECO:0000313" key="2">
    <source>
        <dbReference type="Proteomes" id="UP000308600"/>
    </source>
</evidence>
<dbReference type="EMBL" id="ML209600">
    <property type="protein sequence ID" value="TFK58147.1"/>
    <property type="molecule type" value="Genomic_DNA"/>
</dbReference>
<protein>
    <submittedName>
        <fullName evidence="1">Uncharacterized protein</fullName>
    </submittedName>
</protein>
<sequence>PENDVVMLPSTLGKDLYETLRLKSLIKAERELRCGQANDALDDLRLELSKKAFLHVEKRGEPSKDHRTRGWAAINQADEKVKDLALIYRTARRALVILGLKHERMEKYQPLLDAQLTSSTTLLDTTKHGQTYEKLPWFWACETGHGITDNNILREFQRSHWLRTREHLSRASEESNLVQHEMKWTVLHFEYRAKCWKDIGVRYGDQGVGHKAYALRQRDMWLTLAADARAIFR</sequence>